<reference evidence="6" key="1">
    <citation type="submission" date="2023-07" db="EMBL/GenBank/DDBJ databases">
        <authorList>
            <person name="Stuckert A."/>
        </authorList>
    </citation>
    <scope>NUCLEOTIDE SEQUENCE</scope>
</reference>
<dbReference type="Pfam" id="PF00030">
    <property type="entry name" value="Crystall"/>
    <property type="match status" value="2"/>
</dbReference>
<comment type="similarity">
    <text evidence="2">Belongs to the beta/gamma-crystallin family.</text>
</comment>
<evidence type="ECO:0000259" key="5">
    <source>
        <dbReference type="PROSITE" id="PS50915"/>
    </source>
</evidence>
<dbReference type="InterPro" id="IPR050252">
    <property type="entry name" value="Beta/Gamma-Crystallin"/>
</dbReference>
<name>A0ABN9MFD3_9NEOB</name>
<dbReference type="PANTHER" id="PTHR11818:SF119">
    <property type="entry name" value="GAMMA-CRYSTALLIN D"/>
    <property type="match status" value="1"/>
</dbReference>
<dbReference type="Gene3D" id="2.60.20.10">
    <property type="entry name" value="Crystallins"/>
    <property type="match status" value="2"/>
</dbReference>
<evidence type="ECO:0000256" key="4">
    <source>
        <dbReference type="ARBA" id="ARBA00022737"/>
    </source>
</evidence>
<dbReference type="EMBL" id="CAUEEQ010059526">
    <property type="protein sequence ID" value="CAJ0964244.1"/>
    <property type="molecule type" value="Genomic_DNA"/>
</dbReference>
<evidence type="ECO:0000256" key="2">
    <source>
        <dbReference type="ARBA" id="ARBA00009646"/>
    </source>
</evidence>
<keyword evidence="4" id="KW-0677">Repeat</keyword>
<comment type="function">
    <text evidence="1">Crystallins are the dominant structural components of the vertebrate eye lens.</text>
</comment>
<feature type="domain" description="Beta/gamma crystallin 'Greek key'" evidence="5">
    <location>
        <begin position="198"/>
        <end position="240"/>
    </location>
</feature>
<dbReference type="InterPro" id="IPR001064">
    <property type="entry name" value="Beta/gamma_crystallin"/>
</dbReference>
<dbReference type="SMART" id="SM00247">
    <property type="entry name" value="XTALbg"/>
    <property type="match status" value="2"/>
</dbReference>
<feature type="domain" description="Beta/gamma crystallin 'Greek key'" evidence="5">
    <location>
        <begin position="70"/>
        <end position="108"/>
    </location>
</feature>
<dbReference type="InterPro" id="IPR011024">
    <property type="entry name" value="G_crystallin-like"/>
</dbReference>
<protein>
    <recommendedName>
        <fullName evidence="5">Beta/gamma crystallin 'Greek key' domain-containing protein</fullName>
    </recommendedName>
</protein>
<dbReference type="PROSITE" id="PS50915">
    <property type="entry name" value="CRYSTALLIN_BETA_GAMMA"/>
    <property type="match status" value="3"/>
</dbReference>
<dbReference type="PANTHER" id="PTHR11818">
    <property type="entry name" value="BETA/GAMMA CRYSTALLIN"/>
    <property type="match status" value="1"/>
</dbReference>
<dbReference type="Proteomes" id="UP001176940">
    <property type="component" value="Unassembled WGS sequence"/>
</dbReference>
<comment type="caution">
    <text evidence="6">The sequence shown here is derived from an EMBL/GenBank/DDBJ whole genome shotgun (WGS) entry which is preliminary data.</text>
</comment>
<keyword evidence="3" id="KW-0273">Eye lens protein</keyword>
<evidence type="ECO:0000313" key="7">
    <source>
        <dbReference type="Proteomes" id="UP001176940"/>
    </source>
</evidence>
<organism evidence="6 7">
    <name type="scientific">Ranitomeya imitator</name>
    <name type="common">mimic poison frog</name>
    <dbReference type="NCBI Taxonomy" id="111125"/>
    <lineage>
        <taxon>Eukaryota</taxon>
        <taxon>Metazoa</taxon>
        <taxon>Chordata</taxon>
        <taxon>Craniata</taxon>
        <taxon>Vertebrata</taxon>
        <taxon>Euteleostomi</taxon>
        <taxon>Amphibia</taxon>
        <taxon>Batrachia</taxon>
        <taxon>Anura</taxon>
        <taxon>Neobatrachia</taxon>
        <taxon>Hyloidea</taxon>
        <taxon>Dendrobatidae</taxon>
        <taxon>Dendrobatinae</taxon>
        <taxon>Ranitomeya</taxon>
    </lineage>
</organism>
<keyword evidence="7" id="KW-1185">Reference proteome</keyword>
<dbReference type="PRINTS" id="PR01367">
    <property type="entry name" value="BGCRYSTALLIN"/>
</dbReference>
<evidence type="ECO:0000256" key="1">
    <source>
        <dbReference type="ARBA" id="ARBA00003689"/>
    </source>
</evidence>
<evidence type="ECO:0000313" key="6">
    <source>
        <dbReference type="EMBL" id="CAJ0964244.1"/>
    </source>
</evidence>
<feature type="domain" description="Beta/gamma crystallin 'Greek key'" evidence="5">
    <location>
        <begin position="109"/>
        <end position="151"/>
    </location>
</feature>
<accession>A0ABN9MFD3</accession>
<evidence type="ECO:0000256" key="3">
    <source>
        <dbReference type="ARBA" id="ARBA00022613"/>
    </source>
</evidence>
<sequence>MENSCESEVANRLQIRSQICNVCTWPNKVSKDSTLLILVCDLAPWEQTEAVIISCLTLATEYEFVIHPYTQIIFYEDRDFHGGSYECSSDHSDLQSYFSRCNSAKVLNGCWMLYERSGYTGFQYYLKCGEYPDYQNWMGFSDSIMSCHMIPQHYGPYRIRLHERENLRGEMMELTEDCPHVFEKFYHHDIHSCNVLEGYWIFYEQPNYRGRQYYVRPGEYRRFSDWGALNARVSSFRRVIHCF</sequence>
<gene>
    <name evidence="6" type="ORF">RIMI_LOCUS19005783</name>
</gene>
<dbReference type="SUPFAM" id="SSF49695">
    <property type="entry name" value="gamma-Crystallin-like"/>
    <property type="match status" value="1"/>
</dbReference>
<proteinExistence type="inferred from homology"/>